<dbReference type="GO" id="GO:0016887">
    <property type="term" value="F:ATP hydrolysis activity"/>
    <property type="evidence" value="ECO:0007669"/>
    <property type="project" value="InterPro"/>
</dbReference>
<keyword evidence="4 5" id="KW-0067">ATP-binding</keyword>
<comment type="function">
    <text evidence="5">Involved in regulation of DNA replication.</text>
</comment>
<evidence type="ECO:0000256" key="4">
    <source>
        <dbReference type="ARBA" id="ARBA00022840"/>
    </source>
</evidence>
<dbReference type="Pfam" id="PF13401">
    <property type="entry name" value="AAA_22"/>
    <property type="match status" value="1"/>
</dbReference>
<evidence type="ECO:0000256" key="5">
    <source>
        <dbReference type="HAMAP-Rule" id="MF_01407"/>
    </source>
</evidence>
<dbReference type="CDD" id="cd00009">
    <property type="entry name" value="AAA"/>
    <property type="match status" value="1"/>
</dbReference>
<dbReference type="InterPro" id="IPR014277">
    <property type="entry name" value="Orc1/Cdc6_arc"/>
</dbReference>
<keyword evidence="3 5" id="KW-0547">Nucleotide-binding</keyword>
<feature type="domain" description="Cdc6 C-terminal" evidence="7">
    <location>
        <begin position="309"/>
        <end position="390"/>
    </location>
</feature>
<dbReference type="InterPro" id="IPR003593">
    <property type="entry name" value="AAA+_ATPase"/>
</dbReference>
<dbReference type="PANTHER" id="PTHR10763:SF22">
    <property type="entry name" value="ORC1-TYPE DNA REPLICATION PROTEIN"/>
    <property type="match status" value="1"/>
</dbReference>
<feature type="binding site" evidence="5">
    <location>
        <position position="226"/>
    </location>
    <ligand>
        <name>ATP</name>
        <dbReference type="ChEBI" id="CHEBI:30616"/>
    </ligand>
</feature>
<dbReference type="InterPro" id="IPR027417">
    <property type="entry name" value="P-loop_NTPase"/>
</dbReference>
<proteinExistence type="inferred from homology"/>
<dbReference type="SUPFAM" id="SSF46785">
    <property type="entry name" value="Winged helix' DNA-binding domain"/>
    <property type="match status" value="1"/>
</dbReference>
<dbReference type="NCBIfam" id="TIGR02928">
    <property type="entry name" value="orc1/cdc6 family replication initiation protein"/>
    <property type="match status" value="1"/>
</dbReference>
<dbReference type="CDD" id="cd18139">
    <property type="entry name" value="HLD_clamp_RarA"/>
    <property type="match status" value="1"/>
</dbReference>
<dbReference type="Proteomes" id="UP001201020">
    <property type="component" value="Chromosome"/>
</dbReference>
<dbReference type="Gene3D" id="1.10.8.60">
    <property type="match status" value="1"/>
</dbReference>
<dbReference type="GO" id="GO:0005524">
    <property type="term" value="F:ATP binding"/>
    <property type="evidence" value="ECO:0007669"/>
    <property type="project" value="UniProtKB-UniRule"/>
</dbReference>
<name>A0A9Y1FKK7_9ARCH</name>
<evidence type="ECO:0000313" key="8">
    <source>
        <dbReference type="EMBL" id="UJG39959.1"/>
    </source>
</evidence>
<dbReference type="FunFam" id="1.10.8.60:FF:000073">
    <property type="entry name" value="ORC1-type DNA replication protein"/>
    <property type="match status" value="1"/>
</dbReference>
<dbReference type="CDD" id="cd08768">
    <property type="entry name" value="Cdc6_C"/>
    <property type="match status" value="1"/>
</dbReference>
<dbReference type="InterPro" id="IPR015163">
    <property type="entry name" value="Cdc6_C"/>
</dbReference>
<dbReference type="Pfam" id="PF09079">
    <property type="entry name" value="WHD_Cdc6"/>
    <property type="match status" value="1"/>
</dbReference>
<organism evidence="8">
    <name type="scientific">Candidatus Heimdallarchaeum aukensis</name>
    <dbReference type="NCBI Taxonomy" id="2876573"/>
    <lineage>
        <taxon>Archaea</taxon>
        <taxon>Promethearchaeati</taxon>
        <taxon>Candidatus Heimdallarchaeota</taxon>
        <taxon>Candidatus Heimdallarchaeia (ex Rinke et al. 2021) (nom. nud.)</taxon>
        <taxon>Candidatus Heimdallarchaeales</taxon>
        <taxon>Candidatus Heimdallarchaeaceae</taxon>
        <taxon>Candidatus Heimdallarchaeum</taxon>
    </lineage>
</organism>
<evidence type="ECO:0000259" key="6">
    <source>
        <dbReference type="SMART" id="SM00382"/>
    </source>
</evidence>
<evidence type="ECO:0000256" key="2">
    <source>
        <dbReference type="ARBA" id="ARBA00022705"/>
    </source>
</evidence>
<protein>
    <recommendedName>
        <fullName evidence="5">ORC1-type DNA replication protein</fullName>
    </recommendedName>
</protein>
<gene>
    <name evidence="8" type="ORF">K9W45_08890</name>
</gene>
<feature type="binding site" evidence="5">
    <location>
        <begin position="71"/>
        <end position="75"/>
    </location>
    <ligand>
        <name>ATP</name>
        <dbReference type="ChEBI" id="CHEBI:30616"/>
    </ligand>
</feature>
<keyword evidence="2 5" id="KW-0235">DNA replication</keyword>
<dbReference type="InterPro" id="IPR049945">
    <property type="entry name" value="AAA_22"/>
</dbReference>
<feature type="binding site" evidence="5">
    <location>
        <position position="214"/>
    </location>
    <ligand>
        <name>ATP</name>
        <dbReference type="ChEBI" id="CHEBI:30616"/>
    </ligand>
</feature>
<dbReference type="SUPFAM" id="SSF52540">
    <property type="entry name" value="P-loop containing nucleoside triphosphate hydrolases"/>
    <property type="match status" value="1"/>
</dbReference>
<dbReference type="EMBL" id="CP084166">
    <property type="protein sequence ID" value="UJG39959.1"/>
    <property type="molecule type" value="Genomic_DNA"/>
</dbReference>
<evidence type="ECO:0000256" key="3">
    <source>
        <dbReference type="ARBA" id="ARBA00022741"/>
    </source>
</evidence>
<dbReference type="HAMAP" id="MF_01407">
    <property type="entry name" value="ORC1_type_DNA_replic_protein"/>
    <property type="match status" value="1"/>
</dbReference>
<dbReference type="InterPro" id="IPR050311">
    <property type="entry name" value="ORC1/CDC6"/>
</dbReference>
<dbReference type="InterPro" id="IPR055237">
    <property type="entry name" value="Cdc6_lid"/>
</dbReference>
<feature type="domain" description="AAA+ ATPase" evidence="6">
    <location>
        <begin position="59"/>
        <end position="215"/>
    </location>
</feature>
<reference evidence="8" key="1">
    <citation type="journal article" date="2022" name="Nat. Microbiol.">
        <title>Unique mobile elements and scalable gene flow at the prokaryote-eukaryote boundary revealed by circularized Asgard archaea genomes.</title>
        <authorList>
            <person name="Wu F."/>
            <person name="Speth D.R."/>
            <person name="Philosof A."/>
            <person name="Cremiere A."/>
            <person name="Narayanan A."/>
            <person name="Barco R.A."/>
            <person name="Connon S.A."/>
            <person name="Amend J.P."/>
            <person name="Antoshechkin I.A."/>
            <person name="Orphan V.J."/>
        </authorList>
    </citation>
    <scope>NUCLEOTIDE SEQUENCE</scope>
    <source>
        <strain evidence="8">PM71</strain>
    </source>
</reference>
<evidence type="ECO:0000256" key="1">
    <source>
        <dbReference type="ARBA" id="ARBA00006184"/>
    </source>
</evidence>
<dbReference type="Gene3D" id="1.10.10.10">
    <property type="entry name" value="Winged helix-like DNA-binding domain superfamily/Winged helix DNA-binding domain"/>
    <property type="match status" value="1"/>
</dbReference>
<dbReference type="PANTHER" id="PTHR10763">
    <property type="entry name" value="CELL DIVISION CONTROL PROTEIN 6-RELATED"/>
    <property type="match status" value="1"/>
</dbReference>
<accession>A0A9Y1FKK7</accession>
<dbReference type="AlphaFoldDB" id="A0A9Y1FKK7"/>
<dbReference type="Pfam" id="PF22703">
    <property type="entry name" value="Cdc6_lid"/>
    <property type="match status" value="1"/>
</dbReference>
<evidence type="ECO:0000259" key="7">
    <source>
        <dbReference type="SMART" id="SM01074"/>
    </source>
</evidence>
<comment type="similarity">
    <text evidence="1 5">Belongs to the CDC6/cdc18 family.</text>
</comment>
<dbReference type="InterPro" id="IPR036390">
    <property type="entry name" value="WH_DNA-bd_sf"/>
</dbReference>
<dbReference type="SMART" id="SM01074">
    <property type="entry name" value="Cdc6_C"/>
    <property type="match status" value="1"/>
</dbReference>
<sequence length="405" mass="46124">MDEHSNIDSIFDKYLDEDNPIFINREILSPNYVPEYLPHREDKFEEMAKILGPALRGGSPSNIFIYGTTGTGKTAVTKYVLKKLKKKADEREIEFSFSFFNCQHIDTKYRVFAQLCDDIAVDVPFTGLHFDIVYQKFKEGLDELKTLHIIVLDEVDSLYRKSTESLYILTRLNSELVQSKIGIIGITNDVNFKETLDPRIRSSLSEEEIVFSPYTAEQLKDILNQRVEKALNKDALEFGVLNLCAAIGAQQHGDARRSIDLLRVAAELAEREGAEKVTELHVRKAQQVIERNTVVEVLSSLPIQTKAVLQAIFIGESKSEELNTGDVYDIYSSICKLIRLDRLTPRRVSDLINELDMLGLVTARVISKGRYGRSKRINLTIPKAQVKEILEKDFRLSKVFEENSV</sequence>
<dbReference type="NCBIfam" id="NF001625">
    <property type="entry name" value="PRK00411.1-3"/>
    <property type="match status" value="1"/>
</dbReference>
<dbReference type="InterPro" id="IPR036388">
    <property type="entry name" value="WH-like_DNA-bd_sf"/>
</dbReference>
<dbReference type="GO" id="GO:0006260">
    <property type="term" value="P:DNA replication"/>
    <property type="evidence" value="ECO:0007669"/>
    <property type="project" value="UniProtKB-UniRule"/>
</dbReference>
<dbReference type="SMART" id="SM00382">
    <property type="entry name" value="AAA"/>
    <property type="match status" value="1"/>
</dbReference>
<dbReference type="Gene3D" id="3.40.50.300">
    <property type="entry name" value="P-loop containing nucleotide triphosphate hydrolases"/>
    <property type="match status" value="1"/>
</dbReference>